<evidence type="ECO:0000313" key="1">
    <source>
        <dbReference type="EMBL" id="KAF0688304.1"/>
    </source>
</evidence>
<accession>A0A6A4XXI1</accession>
<reference evidence="1" key="1">
    <citation type="submission" date="2019-06" db="EMBL/GenBank/DDBJ databases">
        <title>Genomics analysis of Aphanomyces spp. identifies a new class of oomycete effector associated with host adaptation.</title>
        <authorList>
            <person name="Gaulin E."/>
        </authorList>
    </citation>
    <scope>NUCLEOTIDE SEQUENCE</scope>
    <source>
        <strain evidence="1">CBS 578.67</strain>
    </source>
</reference>
<sequence length="306" mass="32366">MVSQNRYFQLHLGHLTYGKPIHANIAHQAKKVGWDGIDDEHLNKKARNIVSDSGLTKNNACWNCTSSSKESQPPIHATRKPEPTKPSGTICLTYDNCIDASTFKTQRGHLNSLSNSPHPTLLQALMVAFRYIIAALLATDMVAGQYDYTTTTTRPRTTRQPRTTKHKFTTYQPKYTTTATPVTTTATPLTTTATPVTTTATPVTTTTVVPATTSKAPTTTTATPVTTTATPLTTTATPVTTTATPVTTTTVVPATTSKAPTTTTATPVTTTATPLTTTATPVTTTATPVTTTATPVTTTTVVPATT</sequence>
<proteinExistence type="predicted"/>
<organism evidence="1">
    <name type="scientific">Aphanomyces stellatus</name>
    <dbReference type="NCBI Taxonomy" id="120398"/>
    <lineage>
        <taxon>Eukaryota</taxon>
        <taxon>Sar</taxon>
        <taxon>Stramenopiles</taxon>
        <taxon>Oomycota</taxon>
        <taxon>Saprolegniomycetes</taxon>
        <taxon>Saprolegniales</taxon>
        <taxon>Verrucalvaceae</taxon>
        <taxon>Aphanomyces</taxon>
    </lineage>
</organism>
<feature type="non-terminal residue" evidence="1">
    <location>
        <position position="306"/>
    </location>
</feature>
<dbReference type="EMBL" id="VJMH01006739">
    <property type="protein sequence ID" value="KAF0688304.1"/>
    <property type="molecule type" value="Genomic_DNA"/>
</dbReference>
<name>A0A6A4XXI1_9STRA</name>
<comment type="caution">
    <text evidence="1">The sequence shown here is derived from an EMBL/GenBank/DDBJ whole genome shotgun (WGS) entry which is preliminary data.</text>
</comment>
<gene>
    <name evidence="1" type="ORF">As57867_019997</name>
</gene>
<protein>
    <submittedName>
        <fullName evidence="1">Uncharacterized protein</fullName>
    </submittedName>
</protein>
<dbReference type="AlphaFoldDB" id="A0A6A4XXI1"/>